<dbReference type="InterPro" id="IPR025558">
    <property type="entry name" value="DUF4283"/>
</dbReference>
<dbReference type="AlphaFoldDB" id="A0A3P6E5D0"/>
<feature type="domain" description="DUF4283" evidence="2">
    <location>
        <begin position="40"/>
        <end position="116"/>
    </location>
</feature>
<dbReference type="InterPro" id="IPR040256">
    <property type="entry name" value="At4g02000-like"/>
</dbReference>
<gene>
    <name evidence="3" type="ORF">BOLC9T55777H</name>
</gene>
<feature type="compositionally biased region" description="Basic and acidic residues" evidence="1">
    <location>
        <begin position="226"/>
        <end position="250"/>
    </location>
</feature>
<dbReference type="EMBL" id="LR031875">
    <property type="protein sequence ID" value="VDD30454.1"/>
    <property type="molecule type" value="Genomic_DNA"/>
</dbReference>
<feature type="compositionally biased region" description="Basic and acidic residues" evidence="1">
    <location>
        <begin position="265"/>
        <end position="275"/>
    </location>
</feature>
<reference evidence="3" key="1">
    <citation type="submission" date="2018-11" db="EMBL/GenBank/DDBJ databases">
        <authorList>
            <consortium name="Genoscope - CEA"/>
            <person name="William W."/>
        </authorList>
    </citation>
    <scope>NUCLEOTIDE SEQUENCE</scope>
</reference>
<sequence>MAQSHLLGQAGETKNGEGARKRLKISVAHFDNSALIKTYSKTLIGRCMNPEEQDMTALFTNIPKIWKLEERVTGTNLGFGKFQFDFKLEEDMEAVLKQQPFHFDYWMLALARWQPKKSQLFPSEIPFWVRLIGVPLEFRTVPTFESIGNAIGKTVAVDLDHTRVQVVIDAFKELCFETTVDFKGEFYEEEEVAVSLRYEKLFGYCSSLCHKEEKCSLYVKNTVKSPERKQESREENGGWSDGGKHDERARSYKGVVINGNVAPQNKDRGGRDYYGKGKGNM</sequence>
<dbReference type="Pfam" id="PF14111">
    <property type="entry name" value="DUF4283"/>
    <property type="match status" value="1"/>
</dbReference>
<proteinExistence type="predicted"/>
<accession>A0A3P6E5D0</accession>
<name>A0A3P6E5D0_BRAOL</name>
<dbReference type="PANTHER" id="PTHR31286:SF113">
    <property type="entry name" value="DUF4283 DOMAIN-CONTAINING PROTEIN"/>
    <property type="match status" value="1"/>
</dbReference>
<feature type="region of interest" description="Disordered" evidence="1">
    <location>
        <begin position="226"/>
        <end position="281"/>
    </location>
</feature>
<evidence type="ECO:0000259" key="2">
    <source>
        <dbReference type="Pfam" id="PF14111"/>
    </source>
</evidence>
<dbReference type="PANTHER" id="PTHR31286">
    <property type="entry name" value="GLYCINE-RICH CELL WALL STRUCTURAL PROTEIN 1.8-LIKE"/>
    <property type="match status" value="1"/>
</dbReference>
<organism evidence="3">
    <name type="scientific">Brassica oleracea</name>
    <name type="common">Wild cabbage</name>
    <dbReference type="NCBI Taxonomy" id="3712"/>
    <lineage>
        <taxon>Eukaryota</taxon>
        <taxon>Viridiplantae</taxon>
        <taxon>Streptophyta</taxon>
        <taxon>Embryophyta</taxon>
        <taxon>Tracheophyta</taxon>
        <taxon>Spermatophyta</taxon>
        <taxon>Magnoliopsida</taxon>
        <taxon>eudicotyledons</taxon>
        <taxon>Gunneridae</taxon>
        <taxon>Pentapetalae</taxon>
        <taxon>rosids</taxon>
        <taxon>malvids</taxon>
        <taxon>Brassicales</taxon>
        <taxon>Brassicaceae</taxon>
        <taxon>Brassiceae</taxon>
        <taxon>Brassica</taxon>
    </lineage>
</organism>
<protein>
    <recommendedName>
        <fullName evidence="2">DUF4283 domain-containing protein</fullName>
    </recommendedName>
</protein>
<evidence type="ECO:0000313" key="3">
    <source>
        <dbReference type="EMBL" id="VDD30454.1"/>
    </source>
</evidence>
<evidence type="ECO:0000256" key="1">
    <source>
        <dbReference type="SAM" id="MobiDB-lite"/>
    </source>
</evidence>